<dbReference type="EMBL" id="QLMG01000002">
    <property type="protein sequence ID" value="RAK22993.1"/>
    <property type="molecule type" value="Genomic_DNA"/>
</dbReference>
<dbReference type="InterPro" id="IPR003385">
    <property type="entry name" value="Glyco_hydro_77"/>
</dbReference>
<accession>A0A327YPU3</accession>
<name>A0A327YPU3_9RHOB</name>
<evidence type="ECO:0000256" key="2">
    <source>
        <dbReference type="ARBA" id="ARBA00005684"/>
    </source>
</evidence>
<evidence type="ECO:0000256" key="10">
    <source>
        <dbReference type="RuleBase" id="RU361207"/>
    </source>
</evidence>
<keyword evidence="7 10" id="KW-0119">Carbohydrate metabolism</keyword>
<dbReference type="AlphaFoldDB" id="A0A327YPU3"/>
<evidence type="ECO:0000256" key="1">
    <source>
        <dbReference type="ARBA" id="ARBA00000439"/>
    </source>
</evidence>
<dbReference type="GO" id="GO:0004134">
    <property type="term" value="F:4-alpha-glucanotransferase activity"/>
    <property type="evidence" value="ECO:0007669"/>
    <property type="project" value="UniProtKB-EC"/>
</dbReference>
<comment type="caution">
    <text evidence="11">The sequence shown here is derived from an EMBL/GenBank/DDBJ whole genome shotgun (WGS) entry which is preliminary data.</text>
</comment>
<gene>
    <name evidence="11" type="ORF">ATI53_1002173</name>
</gene>
<dbReference type="Gene3D" id="3.20.20.80">
    <property type="entry name" value="Glycosidases"/>
    <property type="match status" value="1"/>
</dbReference>
<evidence type="ECO:0000313" key="11">
    <source>
        <dbReference type="EMBL" id="RAK22993.1"/>
    </source>
</evidence>
<sequence length="618" mass="67026">MTDQTLDTRAKRAGIMPDFRDLFGEIQVTSQDTKAALLSAMGLADVDLPEPSGLPRWHICVPGQPVGLDMPAPWTLHLEDGTQSEGHGAVPPLPLGRHLLESDGARCWLLCAPERLDLPPRLWGLMAPLACLRSEAQGGLGSYDDLAQLAEVVGEVGGAFLGVNPIHAGFPTEPGGFSPYTPSHRRRFSPFYLPTAAQADSPGPILNLPEEIPARFQALEAEFHAAPPGAEFDAYLAREGAALHQFATHQALSEKLGTYWNKWDTRYQDPSSDAVGKAAHDLSDRVRFHAWLQYCTEGALSQAQIRARASGMGLGLYLDLAVGTHPAGAETWADRASFAFGASLGAPPDAIAPQGQNWGLAPFNPRHLIDTGFEALALTLRQQLRFSGALRIDHILGFERAYWVPDGLPGAYVAMPREAMLAVTRMEAARAGAVIVGEDLGVIPDGLQQSLIDSGILGCRLTMFEHDGDPPWYKTPQEYPEGVIASFSSHDLPTWKGWRAGREVRTRVELGITPPEHLDSTLAWRGREVAGFDGATEPWRDGAPPDSVEAMAGFLAATSARMVAMQVEDVLEMDTQPNLPGTVWEYPNWRQRLPVGVDGIKHAPLLATTARIMKRAGR</sequence>
<dbReference type="Proteomes" id="UP000249165">
    <property type="component" value="Unassembled WGS sequence"/>
</dbReference>
<dbReference type="OrthoDB" id="9763489at2"/>
<dbReference type="PANTHER" id="PTHR32438">
    <property type="entry name" value="4-ALPHA-GLUCANOTRANSFERASE DPE1, CHLOROPLASTIC/AMYLOPLASTIC"/>
    <property type="match status" value="1"/>
</dbReference>
<dbReference type="RefSeq" id="WP_111549633.1">
    <property type="nucleotide sequence ID" value="NZ_LIGK01000023.1"/>
</dbReference>
<evidence type="ECO:0000313" key="12">
    <source>
        <dbReference type="Proteomes" id="UP000249165"/>
    </source>
</evidence>
<keyword evidence="5 10" id="KW-0328">Glycosyltransferase</keyword>
<evidence type="ECO:0000256" key="7">
    <source>
        <dbReference type="ARBA" id="ARBA00023277"/>
    </source>
</evidence>
<reference evidence="11 12" key="1">
    <citation type="submission" date="2018-06" db="EMBL/GenBank/DDBJ databases">
        <title>Genomic Encyclopedia of Archaeal and Bacterial Type Strains, Phase II (KMG-II): from individual species to whole genera.</title>
        <authorList>
            <person name="Goeker M."/>
        </authorList>
    </citation>
    <scope>NUCLEOTIDE SEQUENCE [LARGE SCALE GENOMIC DNA]</scope>
    <source>
        <strain evidence="11 12">DSM 22011</strain>
    </source>
</reference>
<dbReference type="InterPro" id="IPR017853">
    <property type="entry name" value="GH"/>
</dbReference>
<dbReference type="SUPFAM" id="SSF51445">
    <property type="entry name" value="(Trans)glycosidases"/>
    <property type="match status" value="1"/>
</dbReference>
<keyword evidence="12" id="KW-1185">Reference proteome</keyword>
<dbReference type="GO" id="GO:0005975">
    <property type="term" value="P:carbohydrate metabolic process"/>
    <property type="evidence" value="ECO:0007669"/>
    <property type="project" value="InterPro"/>
</dbReference>
<organism evidence="11 12">
    <name type="scientific">Salipiger aestuarii</name>
    <dbReference type="NCBI Taxonomy" id="568098"/>
    <lineage>
        <taxon>Bacteria</taxon>
        <taxon>Pseudomonadati</taxon>
        <taxon>Pseudomonadota</taxon>
        <taxon>Alphaproteobacteria</taxon>
        <taxon>Rhodobacterales</taxon>
        <taxon>Roseobacteraceae</taxon>
        <taxon>Salipiger</taxon>
    </lineage>
</organism>
<evidence type="ECO:0000256" key="4">
    <source>
        <dbReference type="ARBA" id="ARBA00020295"/>
    </source>
</evidence>
<protein>
    <recommendedName>
        <fullName evidence="4 10">4-alpha-glucanotransferase</fullName>
        <ecNumber evidence="3 10">2.4.1.25</ecNumber>
    </recommendedName>
    <alternativeName>
        <fullName evidence="8 10">Amylomaltase</fullName>
    </alternativeName>
    <alternativeName>
        <fullName evidence="9 10">Disproportionating enzyme</fullName>
    </alternativeName>
</protein>
<dbReference type="Pfam" id="PF02446">
    <property type="entry name" value="Glyco_hydro_77"/>
    <property type="match status" value="1"/>
</dbReference>
<evidence type="ECO:0000256" key="8">
    <source>
        <dbReference type="ARBA" id="ARBA00031423"/>
    </source>
</evidence>
<dbReference type="PANTHER" id="PTHR32438:SF5">
    <property type="entry name" value="4-ALPHA-GLUCANOTRANSFERASE DPE1, CHLOROPLASTIC_AMYLOPLASTIC"/>
    <property type="match status" value="1"/>
</dbReference>
<keyword evidence="6 10" id="KW-0808">Transferase</keyword>
<evidence type="ECO:0000256" key="5">
    <source>
        <dbReference type="ARBA" id="ARBA00022676"/>
    </source>
</evidence>
<evidence type="ECO:0000256" key="3">
    <source>
        <dbReference type="ARBA" id="ARBA00012560"/>
    </source>
</evidence>
<dbReference type="EC" id="2.4.1.25" evidence="3 10"/>
<proteinExistence type="inferred from homology"/>
<comment type="catalytic activity">
    <reaction evidence="1 10">
        <text>Transfers a segment of a (1-&gt;4)-alpha-D-glucan to a new position in an acceptor, which may be glucose or a (1-&gt;4)-alpha-D-glucan.</text>
        <dbReference type="EC" id="2.4.1.25"/>
    </reaction>
</comment>
<evidence type="ECO:0000256" key="9">
    <source>
        <dbReference type="ARBA" id="ARBA00031501"/>
    </source>
</evidence>
<dbReference type="NCBIfam" id="TIGR00217">
    <property type="entry name" value="malQ"/>
    <property type="match status" value="1"/>
</dbReference>
<comment type="similarity">
    <text evidence="2 10">Belongs to the disproportionating enzyme family.</text>
</comment>
<evidence type="ECO:0000256" key="6">
    <source>
        <dbReference type="ARBA" id="ARBA00022679"/>
    </source>
</evidence>